<keyword evidence="6 14" id="KW-0812">Transmembrane</keyword>
<dbReference type="Pfam" id="PF00593">
    <property type="entry name" value="TonB_dep_Rec_b-barrel"/>
    <property type="match status" value="1"/>
</dbReference>
<keyword evidence="13 14" id="KW-0998">Cell outer membrane</keyword>
<dbReference type="InterPro" id="IPR000531">
    <property type="entry name" value="Beta-barrel_TonB"/>
</dbReference>
<evidence type="ECO:0000256" key="5">
    <source>
        <dbReference type="ARBA" id="ARBA00022496"/>
    </source>
</evidence>
<evidence type="ECO:0000313" key="20">
    <source>
        <dbReference type="EMBL" id="MFJ3048471.1"/>
    </source>
</evidence>
<evidence type="ECO:0000256" key="13">
    <source>
        <dbReference type="ARBA" id="ARBA00023237"/>
    </source>
</evidence>
<evidence type="ECO:0000313" key="21">
    <source>
        <dbReference type="Proteomes" id="UP001617427"/>
    </source>
</evidence>
<evidence type="ECO:0000256" key="2">
    <source>
        <dbReference type="ARBA" id="ARBA00009810"/>
    </source>
</evidence>
<comment type="similarity">
    <text evidence="2 14 16">Belongs to the TonB-dependent receptor family.</text>
</comment>
<keyword evidence="11 14" id="KW-0472">Membrane</keyword>
<evidence type="ECO:0000256" key="17">
    <source>
        <dbReference type="SAM" id="MobiDB-lite"/>
    </source>
</evidence>
<organism evidence="20 21">
    <name type="scientific">Herbaspirillum chlorophenolicum</name>
    <dbReference type="NCBI Taxonomy" id="211589"/>
    <lineage>
        <taxon>Bacteria</taxon>
        <taxon>Pseudomonadati</taxon>
        <taxon>Pseudomonadota</taxon>
        <taxon>Betaproteobacteria</taxon>
        <taxon>Burkholderiales</taxon>
        <taxon>Oxalobacteraceae</taxon>
        <taxon>Herbaspirillum</taxon>
    </lineage>
</organism>
<sequence>MAAGTAAYAQTATTTDVGTVTVQGNSGTAQATGLIQQEESPKARSSVNRDYMDKQSPTGNPYQMINLLPGVNTYDNDGTGLFGGNIRVRGFNSDQLGFTVNGAPVNDSGSFAVYPQEYTDAENLCDIFVTQGSTDTEAPHVGASGGNIGMTTCAPEDKQRVRVSTSVGSNSLWKRYVRFDSGKLFDDRFKFFLSYSKTTADKFKGAGSAEKQHVDFGGNLNLGQGSFINANVLYNNAVSTYYRTVKKDEIAKYGPNYEYGTTPPVHQPGVNGTTQNDTTYGPNVAANIAGNNFYGFNVNPFKNYLATVNGHFQLSPTSSFDVDPYFWYGFGTGPSGIKTLTENNIGTQLGGGVRDINGDGDNRDTVYVYSASRTRTYRPGVTLKFNQQIDNHKLLFGYWYERARHQQTAPFTRVDNNGNVSDLWLNNPDLWLRNQDGSFVQNRDTLTISTGKSVFMQDSINLMNDKLNVQVGARYSSIDRNYTNNPSLASASGGLYTVQKSYAELLPSLGIRFQLDQQQSVFFNAAKNFKAPGNFSYNGLLSGGKYVNGVYTGGTVRDVPVDKETTWNYDLGYRYNSDKWTLSGSAFFIDYRNRISSAWNEAFQAKIDTNVGDATSKGLELESGYALTKNLSMYGSLSYIKSKMKDNMRLDAANSLPTSGKEFPDTPNWLSGFSLQYQQDSWYVFGQAKYTGRRYTTLVNDDAIGGYTVFNAGAGATFPSTTWLKKPTIRLNVANLFDKQYLSLNANSSGSLLTNNAYDLPGSKGSPPSFYIGAPRTFTVTLTADF</sequence>
<evidence type="ECO:0000256" key="10">
    <source>
        <dbReference type="ARBA" id="ARBA00023077"/>
    </source>
</evidence>
<feature type="compositionally biased region" description="Polar residues" evidence="17">
    <location>
        <begin position="29"/>
        <end position="48"/>
    </location>
</feature>
<protein>
    <submittedName>
        <fullName evidence="20">TonB-dependent receptor</fullName>
    </submittedName>
</protein>
<comment type="caution">
    <text evidence="20">The sequence shown here is derived from an EMBL/GenBank/DDBJ whole genome shotgun (WGS) entry which is preliminary data.</text>
</comment>
<keyword evidence="10 16" id="KW-0798">TonB box</keyword>
<dbReference type="InterPro" id="IPR037066">
    <property type="entry name" value="Plug_dom_sf"/>
</dbReference>
<evidence type="ECO:0000256" key="11">
    <source>
        <dbReference type="ARBA" id="ARBA00023136"/>
    </source>
</evidence>
<feature type="domain" description="TonB-dependent receptor-like beta-barrel" evidence="18">
    <location>
        <begin position="256"/>
        <end position="736"/>
    </location>
</feature>
<evidence type="ECO:0000256" key="8">
    <source>
        <dbReference type="ARBA" id="ARBA00023004"/>
    </source>
</evidence>
<keyword evidence="5" id="KW-0410">Iron transport</keyword>
<keyword evidence="12 20" id="KW-0675">Receptor</keyword>
<dbReference type="Gene3D" id="2.40.170.20">
    <property type="entry name" value="TonB-dependent receptor, beta-barrel domain"/>
    <property type="match status" value="1"/>
</dbReference>
<feature type="region of interest" description="Disordered" evidence="17">
    <location>
        <begin position="29"/>
        <end position="60"/>
    </location>
</feature>
<keyword evidence="4 14" id="KW-1134">Transmembrane beta strand</keyword>
<evidence type="ECO:0000256" key="3">
    <source>
        <dbReference type="ARBA" id="ARBA00022448"/>
    </source>
</evidence>
<feature type="short sequence motif" description="TonB C-terminal box" evidence="15">
    <location>
        <begin position="769"/>
        <end position="786"/>
    </location>
</feature>
<keyword evidence="7" id="KW-0732">Signal</keyword>
<evidence type="ECO:0000256" key="7">
    <source>
        <dbReference type="ARBA" id="ARBA00022729"/>
    </source>
</evidence>
<evidence type="ECO:0000256" key="15">
    <source>
        <dbReference type="PROSITE-ProRule" id="PRU10144"/>
    </source>
</evidence>
<accession>A0ABW8F5A9</accession>
<keyword evidence="8" id="KW-0408">Iron</keyword>
<evidence type="ECO:0000256" key="4">
    <source>
        <dbReference type="ARBA" id="ARBA00022452"/>
    </source>
</evidence>
<reference evidence="20 21" key="1">
    <citation type="submission" date="2024-10" db="EMBL/GenBank/DDBJ databases">
        <title>The Natural Products Discovery Center: Release of the First 8490 Sequenced Strains for Exploring Actinobacteria Biosynthetic Diversity.</title>
        <authorList>
            <person name="Kalkreuter E."/>
            <person name="Kautsar S.A."/>
            <person name="Yang D."/>
            <person name="Bader C.D."/>
            <person name="Teijaro C.N."/>
            <person name="Fluegel L."/>
            <person name="Davis C.M."/>
            <person name="Simpson J.R."/>
            <person name="Lauterbach L."/>
            <person name="Steele A.D."/>
            <person name="Gui C."/>
            <person name="Meng S."/>
            <person name="Li G."/>
            <person name="Viehrig K."/>
            <person name="Ye F."/>
            <person name="Su P."/>
            <person name="Kiefer A.F."/>
            <person name="Nichols A."/>
            <person name="Cepeda A.J."/>
            <person name="Yan W."/>
            <person name="Fan B."/>
            <person name="Jiang Y."/>
            <person name="Adhikari A."/>
            <person name="Zheng C.-J."/>
            <person name="Schuster L."/>
            <person name="Cowan T.M."/>
            <person name="Smanski M.J."/>
            <person name="Chevrette M.G."/>
            <person name="De Carvalho L.P.S."/>
            <person name="Shen B."/>
        </authorList>
    </citation>
    <scope>NUCLEOTIDE SEQUENCE [LARGE SCALE GENOMIC DNA]</scope>
    <source>
        <strain evidence="20 21">NPDC087045</strain>
    </source>
</reference>
<keyword evidence="21" id="KW-1185">Reference proteome</keyword>
<evidence type="ECO:0000256" key="16">
    <source>
        <dbReference type="RuleBase" id="RU003357"/>
    </source>
</evidence>
<evidence type="ECO:0000259" key="19">
    <source>
        <dbReference type="Pfam" id="PF07715"/>
    </source>
</evidence>
<dbReference type="InterPro" id="IPR036942">
    <property type="entry name" value="Beta-barrel_TonB_sf"/>
</dbReference>
<dbReference type="RefSeq" id="WP_402703514.1">
    <property type="nucleotide sequence ID" value="NZ_JBIUZV010000019.1"/>
</dbReference>
<dbReference type="InterPro" id="IPR039426">
    <property type="entry name" value="TonB-dep_rcpt-like"/>
</dbReference>
<evidence type="ECO:0000256" key="12">
    <source>
        <dbReference type="ARBA" id="ARBA00023170"/>
    </source>
</evidence>
<feature type="domain" description="TonB-dependent receptor plug" evidence="19">
    <location>
        <begin position="37"/>
        <end position="137"/>
    </location>
</feature>
<proteinExistence type="inferred from homology"/>
<dbReference type="InterPro" id="IPR010917">
    <property type="entry name" value="TonB_rcpt_CS"/>
</dbReference>
<dbReference type="InterPro" id="IPR012910">
    <property type="entry name" value="Plug_dom"/>
</dbReference>
<evidence type="ECO:0000256" key="6">
    <source>
        <dbReference type="ARBA" id="ARBA00022692"/>
    </source>
</evidence>
<keyword evidence="9" id="KW-0406">Ion transport</keyword>
<dbReference type="Pfam" id="PF07715">
    <property type="entry name" value="Plug"/>
    <property type="match status" value="1"/>
</dbReference>
<dbReference type="PROSITE" id="PS01156">
    <property type="entry name" value="TONB_DEPENDENT_REC_2"/>
    <property type="match status" value="1"/>
</dbReference>
<evidence type="ECO:0000256" key="14">
    <source>
        <dbReference type="PROSITE-ProRule" id="PRU01360"/>
    </source>
</evidence>
<dbReference type="SUPFAM" id="SSF56935">
    <property type="entry name" value="Porins"/>
    <property type="match status" value="1"/>
</dbReference>
<evidence type="ECO:0000259" key="18">
    <source>
        <dbReference type="Pfam" id="PF00593"/>
    </source>
</evidence>
<comment type="subcellular location">
    <subcellularLocation>
        <location evidence="1 14">Cell outer membrane</location>
        <topology evidence="1 14">Multi-pass membrane protein</topology>
    </subcellularLocation>
</comment>
<dbReference type="Gene3D" id="2.170.130.10">
    <property type="entry name" value="TonB-dependent receptor, plug domain"/>
    <property type="match status" value="1"/>
</dbReference>
<gene>
    <name evidence="20" type="ORF">ACIPEN_21770</name>
</gene>
<evidence type="ECO:0000256" key="9">
    <source>
        <dbReference type="ARBA" id="ARBA00023065"/>
    </source>
</evidence>
<dbReference type="Proteomes" id="UP001617427">
    <property type="component" value="Unassembled WGS sequence"/>
</dbReference>
<evidence type="ECO:0000256" key="1">
    <source>
        <dbReference type="ARBA" id="ARBA00004571"/>
    </source>
</evidence>
<dbReference type="PANTHER" id="PTHR32552:SF89">
    <property type="entry name" value="CATECHOLATE SIDEROPHORE RECEPTOR FIU"/>
    <property type="match status" value="1"/>
</dbReference>
<keyword evidence="3 14" id="KW-0813">Transport</keyword>
<dbReference type="PROSITE" id="PS52016">
    <property type="entry name" value="TONB_DEPENDENT_REC_3"/>
    <property type="match status" value="1"/>
</dbReference>
<name>A0ABW8F5A9_9BURK</name>
<dbReference type="PANTHER" id="PTHR32552">
    <property type="entry name" value="FERRICHROME IRON RECEPTOR-RELATED"/>
    <property type="match status" value="1"/>
</dbReference>
<dbReference type="EMBL" id="JBIUZV010000019">
    <property type="protein sequence ID" value="MFJ3048471.1"/>
    <property type="molecule type" value="Genomic_DNA"/>
</dbReference>